<evidence type="ECO:0000256" key="1">
    <source>
        <dbReference type="SAM" id="MobiDB-lite"/>
    </source>
</evidence>
<protein>
    <submittedName>
        <fullName evidence="2">Uncharacterized protein</fullName>
    </submittedName>
</protein>
<organism evidence="2 3">
    <name type="scientific">Pleurodeles waltl</name>
    <name type="common">Iberian ribbed newt</name>
    <dbReference type="NCBI Taxonomy" id="8319"/>
    <lineage>
        <taxon>Eukaryota</taxon>
        <taxon>Metazoa</taxon>
        <taxon>Chordata</taxon>
        <taxon>Craniata</taxon>
        <taxon>Vertebrata</taxon>
        <taxon>Euteleostomi</taxon>
        <taxon>Amphibia</taxon>
        <taxon>Batrachia</taxon>
        <taxon>Caudata</taxon>
        <taxon>Salamandroidea</taxon>
        <taxon>Salamandridae</taxon>
        <taxon>Pleurodelinae</taxon>
        <taxon>Pleurodeles</taxon>
    </lineage>
</organism>
<feature type="region of interest" description="Disordered" evidence="1">
    <location>
        <begin position="1"/>
        <end position="83"/>
    </location>
</feature>
<comment type="caution">
    <text evidence="2">The sequence shown here is derived from an EMBL/GenBank/DDBJ whole genome shotgun (WGS) entry which is preliminary data.</text>
</comment>
<dbReference type="AlphaFoldDB" id="A0AAV7WDJ5"/>
<sequence>MAAGGAPPQKGEEGALSRASTAAVCRAARPERDCGGSKGGAPRPPITKKTTKKTEEKRETTQLGSCLKETPAPDQTGKQTATT</sequence>
<reference evidence="2" key="1">
    <citation type="journal article" date="2022" name="bioRxiv">
        <title>Sequencing and chromosome-scale assembly of the giantPleurodeles waltlgenome.</title>
        <authorList>
            <person name="Brown T."/>
            <person name="Elewa A."/>
            <person name="Iarovenko S."/>
            <person name="Subramanian E."/>
            <person name="Araus A.J."/>
            <person name="Petzold A."/>
            <person name="Susuki M."/>
            <person name="Suzuki K.-i.T."/>
            <person name="Hayashi T."/>
            <person name="Toyoda A."/>
            <person name="Oliveira C."/>
            <person name="Osipova E."/>
            <person name="Leigh N.D."/>
            <person name="Simon A."/>
            <person name="Yun M.H."/>
        </authorList>
    </citation>
    <scope>NUCLEOTIDE SEQUENCE</scope>
    <source>
        <strain evidence="2">20211129_DDA</strain>
        <tissue evidence="2">Liver</tissue>
    </source>
</reference>
<accession>A0AAV7WDJ5</accession>
<evidence type="ECO:0000313" key="3">
    <source>
        <dbReference type="Proteomes" id="UP001066276"/>
    </source>
</evidence>
<name>A0AAV7WDJ5_PLEWA</name>
<dbReference type="EMBL" id="JANPWB010000002">
    <property type="protein sequence ID" value="KAJ1210129.1"/>
    <property type="molecule type" value="Genomic_DNA"/>
</dbReference>
<proteinExistence type="predicted"/>
<keyword evidence="3" id="KW-1185">Reference proteome</keyword>
<gene>
    <name evidence="2" type="ORF">NDU88_005497</name>
</gene>
<evidence type="ECO:0000313" key="2">
    <source>
        <dbReference type="EMBL" id="KAJ1210129.1"/>
    </source>
</evidence>
<dbReference type="Proteomes" id="UP001066276">
    <property type="component" value="Chromosome 1_2"/>
</dbReference>